<gene>
    <name evidence="1" type="ORF">EV420DRAFT_1481168</name>
</gene>
<accession>A0AA39KBF4</accession>
<keyword evidence="2" id="KW-1185">Reference proteome</keyword>
<reference evidence="1" key="1">
    <citation type="submission" date="2023-06" db="EMBL/GenBank/DDBJ databases">
        <authorList>
            <consortium name="Lawrence Berkeley National Laboratory"/>
            <person name="Ahrendt S."/>
            <person name="Sahu N."/>
            <person name="Indic B."/>
            <person name="Wong-Bajracharya J."/>
            <person name="Merenyi Z."/>
            <person name="Ke H.-M."/>
            <person name="Monk M."/>
            <person name="Kocsube S."/>
            <person name="Drula E."/>
            <person name="Lipzen A."/>
            <person name="Balint B."/>
            <person name="Henrissat B."/>
            <person name="Andreopoulos B."/>
            <person name="Martin F.M."/>
            <person name="Harder C.B."/>
            <person name="Rigling D."/>
            <person name="Ford K.L."/>
            <person name="Foster G.D."/>
            <person name="Pangilinan J."/>
            <person name="Papanicolaou A."/>
            <person name="Barry K."/>
            <person name="LaButti K."/>
            <person name="Viragh M."/>
            <person name="Koriabine M."/>
            <person name="Yan M."/>
            <person name="Riley R."/>
            <person name="Champramary S."/>
            <person name="Plett K.L."/>
            <person name="Tsai I.J."/>
            <person name="Slot J."/>
            <person name="Sipos G."/>
            <person name="Plett J."/>
            <person name="Nagy L.G."/>
            <person name="Grigoriev I.V."/>
        </authorList>
    </citation>
    <scope>NUCLEOTIDE SEQUENCE</scope>
    <source>
        <strain evidence="1">CCBAS 213</strain>
    </source>
</reference>
<dbReference type="AlphaFoldDB" id="A0AA39KBF4"/>
<proteinExistence type="predicted"/>
<dbReference type="Proteomes" id="UP001175211">
    <property type="component" value="Unassembled WGS sequence"/>
</dbReference>
<dbReference type="RefSeq" id="XP_060329238.1">
    <property type="nucleotide sequence ID" value="XM_060469743.1"/>
</dbReference>
<dbReference type="GeneID" id="85353291"/>
<comment type="caution">
    <text evidence="1">The sequence shown here is derived from an EMBL/GenBank/DDBJ whole genome shotgun (WGS) entry which is preliminary data.</text>
</comment>
<organism evidence="1 2">
    <name type="scientific">Armillaria tabescens</name>
    <name type="common">Ringless honey mushroom</name>
    <name type="synonym">Agaricus tabescens</name>
    <dbReference type="NCBI Taxonomy" id="1929756"/>
    <lineage>
        <taxon>Eukaryota</taxon>
        <taxon>Fungi</taxon>
        <taxon>Dikarya</taxon>
        <taxon>Basidiomycota</taxon>
        <taxon>Agaricomycotina</taxon>
        <taxon>Agaricomycetes</taxon>
        <taxon>Agaricomycetidae</taxon>
        <taxon>Agaricales</taxon>
        <taxon>Marasmiineae</taxon>
        <taxon>Physalacriaceae</taxon>
        <taxon>Desarmillaria</taxon>
    </lineage>
</organism>
<protein>
    <submittedName>
        <fullName evidence="1">Uncharacterized protein</fullName>
    </submittedName>
</protein>
<evidence type="ECO:0000313" key="1">
    <source>
        <dbReference type="EMBL" id="KAK0455728.1"/>
    </source>
</evidence>
<sequence>MPTASNLKRPKTSIIKFTLNMEGRHVLFEADAWLNVEAIQLCSSVIIMHCLELKQQAEVLYSVALQASMSLRQLDLMKQKLWLQGTKIEGLMRFYREYKISLMVNSAGV</sequence>
<evidence type="ECO:0000313" key="2">
    <source>
        <dbReference type="Proteomes" id="UP001175211"/>
    </source>
</evidence>
<dbReference type="EMBL" id="JAUEPS010000024">
    <property type="protein sequence ID" value="KAK0455728.1"/>
    <property type="molecule type" value="Genomic_DNA"/>
</dbReference>
<name>A0AA39KBF4_ARMTA</name>